<accession>A0A382PBW8</accession>
<sequence>MKKLTRENLFSLEKYSEIRNDFRLKIMAHKKNRRLAIGPNTTLYFEDSLIMRYQIQEMLRAEKIFESSAIDDELVVYNALIPDGNNWKATFMIEFTDEEERRAALKKMLGIENNLWLKIEGFNEIHPVSDEDLERRDDNKTSAVHFLRFQLDHEMIDALKGGCQLS</sequence>
<gene>
    <name evidence="1" type="ORF">METZ01_LOCUS323580</name>
</gene>
<organism evidence="1">
    <name type="scientific">marine metagenome</name>
    <dbReference type="NCBI Taxonomy" id="408172"/>
    <lineage>
        <taxon>unclassified sequences</taxon>
        <taxon>metagenomes</taxon>
        <taxon>ecological metagenomes</taxon>
    </lineage>
</organism>
<evidence type="ECO:0008006" key="2">
    <source>
        <dbReference type="Google" id="ProtNLM"/>
    </source>
</evidence>
<dbReference type="EMBL" id="UINC01106215">
    <property type="protein sequence ID" value="SVC70726.1"/>
    <property type="molecule type" value="Genomic_DNA"/>
</dbReference>
<dbReference type="InterPro" id="IPR021890">
    <property type="entry name" value="DUF3501"/>
</dbReference>
<reference evidence="1" key="1">
    <citation type="submission" date="2018-05" db="EMBL/GenBank/DDBJ databases">
        <authorList>
            <person name="Lanie J.A."/>
            <person name="Ng W.-L."/>
            <person name="Kazmierczak K.M."/>
            <person name="Andrzejewski T.M."/>
            <person name="Davidsen T.M."/>
            <person name="Wayne K.J."/>
            <person name="Tettelin H."/>
            <person name="Glass J.I."/>
            <person name="Rusch D."/>
            <person name="Podicherti R."/>
            <person name="Tsui H.-C.T."/>
            <person name="Winkler M.E."/>
        </authorList>
    </citation>
    <scope>NUCLEOTIDE SEQUENCE</scope>
</reference>
<name>A0A382PBW8_9ZZZZ</name>
<feature type="non-terminal residue" evidence="1">
    <location>
        <position position="166"/>
    </location>
</feature>
<dbReference type="AlphaFoldDB" id="A0A382PBW8"/>
<evidence type="ECO:0000313" key="1">
    <source>
        <dbReference type="EMBL" id="SVC70726.1"/>
    </source>
</evidence>
<dbReference type="Pfam" id="PF12007">
    <property type="entry name" value="DUF3501"/>
    <property type="match status" value="1"/>
</dbReference>
<proteinExistence type="predicted"/>
<protein>
    <recommendedName>
        <fullName evidence="2">DUF3501 domain-containing protein</fullName>
    </recommendedName>
</protein>